<evidence type="ECO:0000256" key="1">
    <source>
        <dbReference type="SAM" id="Phobius"/>
    </source>
</evidence>
<dbReference type="Proteomes" id="UP000533207">
    <property type="component" value="Unassembled WGS sequence"/>
</dbReference>
<dbReference type="EMBL" id="JACDUL010000001">
    <property type="protein sequence ID" value="MBA2861575.1"/>
    <property type="molecule type" value="Genomic_DNA"/>
</dbReference>
<feature type="transmembrane region" description="Helical" evidence="1">
    <location>
        <begin position="57"/>
        <end position="83"/>
    </location>
</feature>
<sequence>MFFEKYIKDPLQYAWSDPKKIFVGGVLHLISMFGISVGVMVMFASAIPVLMNIAPEIALFASLGGVLFGFIIATIGVVVYAFIGGYCVKLIENTLQGSSELPEWENFKELLKKGAYFLTGLFIIYAVFTLITTILIIPFYLPLWLTMWSESFSNMLIIGALINLISCGMAIVQTLYMELAPINFVDKNDFKGFFEVKEIISKMSIEYVLVLVAISIVTILITMIVCILLLIPVLIGTVTNNVLLMASISIIVLAMPFLCMFFTVFWYRSITNYYLSKKESMLEEKTDLENNE</sequence>
<comment type="caution">
    <text evidence="2">The sequence shown here is derived from an EMBL/GenBank/DDBJ whole genome shotgun (WGS) entry which is preliminary data.</text>
</comment>
<accession>A0A7J9PE97</accession>
<keyword evidence="1" id="KW-0472">Membrane</keyword>
<feature type="transmembrane region" description="Helical" evidence="1">
    <location>
        <begin position="21"/>
        <end position="51"/>
    </location>
</feature>
<feature type="transmembrane region" description="Helical" evidence="1">
    <location>
        <begin position="115"/>
        <end position="140"/>
    </location>
</feature>
<reference evidence="2 3" key="1">
    <citation type="submission" date="2020-07" db="EMBL/GenBank/DDBJ databases">
        <title>Genomic Encyclopedia of Type Strains, Phase IV (KMG-V): Genome sequencing to study the core and pangenomes of soil and plant-associated prokaryotes.</title>
        <authorList>
            <person name="Whitman W."/>
        </authorList>
    </citation>
    <scope>NUCLEOTIDE SEQUENCE [LARGE SCALE GENOMIC DNA]</scope>
    <source>
        <strain evidence="2 3">C8</strain>
    </source>
</reference>
<dbReference type="AlphaFoldDB" id="A0A7J9PE97"/>
<organism evidence="2 3">
    <name type="scientific">Methanococcus maripaludis</name>
    <name type="common">Methanococcus deltae</name>
    <dbReference type="NCBI Taxonomy" id="39152"/>
    <lineage>
        <taxon>Archaea</taxon>
        <taxon>Methanobacteriati</taxon>
        <taxon>Methanobacteriota</taxon>
        <taxon>Methanomada group</taxon>
        <taxon>Methanococci</taxon>
        <taxon>Methanococcales</taxon>
        <taxon>Methanococcaceae</taxon>
        <taxon>Methanococcus</taxon>
    </lineage>
</organism>
<keyword evidence="1" id="KW-1133">Transmembrane helix</keyword>
<protein>
    <submittedName>
        <fullName evidence="2">MFS family permease</fullName>
    </submittedName>
</protein>
<feature type="transmembrane region" description="Helical" evidence="1">
    <location>
        <begin position="152"/>
        <end position="172"/>
    </location>
</feature>
<dbReference type="RefSeq" id="WP_011977236.1">
    <property type="nucleotide sequence ID" value="NZ_JACDUL010000001.1"/>
</dbReference>
<feature type="transmembrane region" description="Helical" evidence="1">
    <location>
        <begin position="207"/>
        <end position="231"/>
    </location>
</feature>
<proteinExistence type="predicted"/>
<evidence type="ECO:0000313" key="2">
    <source>
        <dbReference type="EMBL" id="MBA2861575.1"/>
    </source>
</evidence>
<dbReference type="Pfam" id="PF13197">
    <property type="entry name" value="DUF4013"/>
    <property type="match status" value="1"/>
</dbReference>
<feature type="transmembrane region" description="Helical" evidence="1">
    <location>
        <begin position="243"/>
        <end position="267"/>
    </location>
</feature>
<evidence type="ECO:0000313" key="3">
    <source>
        <dbReference type="Proteomes" id="UP000533207"/>
    </source>
</evidence>
<name>A0A7J9PE97_METMI</name>
<dbReference type="PRINTS" id="PR00169">
    <property type="entry name" value="KCHANNEL"/>
</dbReference>
<keyword evidence="1" id="KW-0812">Transmembrane</keyword>
<gene>
    <name evidence="2" type="ORF">HNP90_000435</name>
</gene>
<dbReference type="InterPro" id="IPR025098">
    <property type="entry name" value="DUF4013"/>
</dbReference>